<evidence type="ECO:0000256" key="2">
    <source>
        <dbReference type="ARBA" id="ARBA00006921"/>
    </source>
</evidence>
<keyword evidence="6" id="KW-0186">Copper</keyword>
<keyword evidence="3 6" id="KW-0812">Transmembrane</keyword>
<gene>
    <name evidence="7" type="ORF">PDE_05328</name>
</gene>
<keyword evidence="4 6" id="KW-1133">Transmembrane helix</keyword>
<dbReference type="HOGENOM" id="CLU_079690_0_1_1"/>
<keyword evidence="8" id="KW-1185">Reference proteome</keyword>
<keyword evidence="6" id="KW-0406">Ion transport</keyword>
<reference evidence="7 8" key="1">
    <citation type="journal article" date="2013" name="PLoS ONE">
        <title>Genomic and secretomic analyses reveal unique features of the lignocellulolytic enzyme system of Penicillium decumbens.</title>
        <authorList>
            <person name="Liu G."/>
            <person name="Zhang L."/>
            <person name="Wei X."/>
            <person name="Zou G."/>
            <person name="Qin Y."/>
            <person name="Ma L."/>
            <person name="Li J."/>
            <person name="Zheng H."/>
            <person name="Wang S."/>
            <person name="Wang C."/>
            <person name="Xun L."/>
            <person name="Zhao G.-P."/>
            <person name="Zhou Z."/>
            <person name="Qu Y."/>
        </authorList>
    </citation>
    <scope>NUCLEOTIDE SEQUENCE [LARGE SCALE GENOMIC DNA]</scope>
    <source>
        <strain evidence="8">114-2 / CGMCC 5302</strain>
    </source>
</reference>
<dbReference type="OrthoDB" id="161814at2759"/>
<evidence type="ECO:0000256" key="5">
    <source>
        <dbReference type="ARBA" id="ARBA00023136"/>
    </source>
</evidence>
<comment type="subcellular location">
    <subcellularLocation>
        <location evidence="1 6">Membrane</location>
        <topology evidence="1 6">Multi-pass membrane protein</topology>
    </subcellularLocation>
</comment>
<feature type="transmembrane region" description="Helical" evidence="6">
    <location>
        <begin position="221"/>
        <end position="239"/>
    </location>
</feature>
<evidence type="ECO:0000313" key="8">
    <source>
        <dbReference type="Proteomes" id="UP000019376"/>
    </source>
</evidence>
<accession>S8B6T3</accession>
<dbReference type="InterPro" id="IPR007274">
    <property type="entry name" value="Cop_transporter"/>
</dbReference>
<organism evidence="7 8">
    <name type="scientific">Penicillium oxalicum (strain 114-2 / CGMCC 5302)</name>
    <name type="common">Penicillium decumbens</name>
    <dbReference type="NCBI Taxonomy" id="933388"/>
    <lineage>
        <taxon>Eukaryota</taxon>
        <taxon>Fungi</taxon>
        <taxon>Dikarya</taxon>
        <taxon>Ascomycota</taxon>
        <taxon>Pezizomycotina</taxon>
        <taxon>Eurotiomycetes</taxon>
        <taxon>Eurotiomycetidae</taxon>
        <taxon>Eurotiales</taxon>
        <taxon>Aspergillaceae</taxon>
        <taxon>Penicillium</taxon>
    </lineage>
</organism>
<dbReference type="GO" id="GO:0016020">
    <property type="term" value="C:membrane"/>
    <property type="evidence" value="ECO:0007669"/>
    <property type="project" value="UniProtKB-SubCell"/>
</dbReference>
<dbReference type="GO" id="GO:0005375">
    <property type="term" value="F:copper ion transmembrane transporter activity"/>
    <property type="evidence" value="ECO:0007669"/>
    <property type="project" value="UniProtKB-UniRule"/>
</dbReference>
<evidence type="ECO:0000256" key="6">
    <source>
        <dbReference type="RuleBase" id="RU367022"/>
    </source>
</evidence>
<keyword evidence="6" id="KW-0187">Copper transport</keyword>
<keyword evidence="5 6" id="KW-0472">Membrane</keyword>
<evidence type="ECO:0000256" key="4">
    <source>
        <dbReference type="ARBA" id="ARBA00022989"/>
    </source>
</evidence>
<dbReference type="PhylomeDB" id="S8B6T3"/>
<dbReference type="STRING" id="933388.S8B6T3"/>
<dbReference type="Proteomes" id="UP000019376">
    <property type="component" value="Unassembled WGS sequence"/>
</dbReference>
<dbReference type="Pfam" id="PF04145">
    <property type="entry name" value="Ctr"/>
    <property type="match status" value="1"/>
</dbReference>
<keyword evidence="6" id="KW-0813">Transport</keyword>
<name>S8B6T3_PENO1</name>
<evidence type="ECO:0000256" key="1">
    <source>
        <dbReference type="ARBA" id="ARBA00004141"/>
    </source>
</evidence>
<proteinExistence type="inferred from homology"/>
<feature type="transmembrane region" description="Helical" evidence="6">
    <location>
        <begin position="59"/>
        <end position="76"/>
    </location>
</feature>
<comment type="similarity">
    <text evidence="2 6">Belongs to the copper transporter (Ctr) (TC 1.A.56) family. SLC31A subfamily.</text>
</comment>
<protein>
    <recommendedName>
        <fullName evidence="6">Copper transport protein</fullName>
    </recommendedName>
</protein>
<dbReference type="eggNOG" id="KOG3386">
    <property type="taxonomic scope" value="Eukaryota"/>
</dbReference>
<evidence type="ECO:0000256" key="3">
    <source>
        <dbReference type="ARBA" id="ARBA00022692"/>
    </source>
</evidence>
<dbReference type="PANTHER" id="PTHR12483">
    <property type="entry name" value="SOLUTE CARRIER FAMILY 31 COPPER TRANSPORTERS"/>
    <property type="match status" value="1"/>
</dbReference>
<dbReference type="PANTHER" id="PTHR12483:SF73">
    <property type="entry name" value="COPPER TRANSPORT PROTEIN CTR3"/>
    <property type="match status" value="1"/>
</dbReference>
<dbReference type="AlphaFoldDB" id="S8B6T3"/>
<evidence type="ECO:0000313" key="7">
    <source>
        <dbReference type="EMBL" id="EPS30377.1"/>
    </source>
</evidence>
<dbReference type="EMBL" id="KB644412">
    <property type="protein sequence ID" value="EPS30377.1"/>
    <property type="molecule type" value="Genomic_DNA"/>
</dbReference>
<sequence>MALGATGMPNMPSNASTSASMSGMEGMDMSCRISMLWNWFTIDACFLSSTWHIRSRGAFAGSCIGVICLVLSLEFLRRVGREYDAFILRRARQRQMSIKGPFEGSRSASNVKDGLRLSESHPECSCNCPPSSSAGPDGLVTMTPSVESSTTKLAAPGAITAITSGGLHSVKGGELTSRENLETLPPYRPSLVEQVIRALLHMVQFAVAYIIMLLAMYFNGYIIICIFIGAFLGSLIFSWEPLSLSHENDATQVTKCCG</sequence>